<keyword evidence="3 6" id="KW-0489">Methyltransferase</keyword>
<dbReference type="AlphaFoldDB" id="A0A1G7SMZ9"/>
<proteinExistence type="inferred from homology"/>
<dbReference type="Pfam" id="PF02527">
    <property type="entry name" value="GidB"/>
    <property type="match status" value="1"/>
</dbReference>
<name>A0A1G7SMZ9_9PROT</name>
<accession>A0A1G7SMZ9</accession>
<dbReference type="SUPFAM" id="SSF53335">
    <property type="entry name" value="S-adenosyl-L-methionine-dependent methyltransferases"/>
    <property type="match status" value="1"/>
</dbReference>
<dbReference type="PANTHER" id="PTHR31760">
    <property type="entry name" value="S-ADENOSYL-L-METHIONINE-DEPENDENT METHYLTRANSFERASES SUPERFAMILY PROTEIN"/>
    <property type="match status" value="1"/>
</dbReference>
<comment type="caution">
    <text evidence="6">Lacks conserved residue(s) required for the propagation of feature annotation.</text>
</comment>
<dbReference type="RefSeq" id="WP_090020426.1">
    <property type="nucleotide sequence ID" value="NZ_FNCE01000007.1"/>
</dbReference>
<organism evidence="7 8">
    <name type="scientific">Limimonas halophila</name>
    <dbReference type="NCBI Taxonomy" id="1082479"/>
    <lineage>
        <taxon>Bacteria</taxon>
        <taxon>Pseudomonadati</taxon>
        <taxon>Pseudomonadota</taxon>
        <taxon>Alphaproteobacteria</taxon>
        <taxon>Rhodospirillales</taxon>
        <taxon>Rhodovibrionaceae</taxon>
        <taxon>Limimonas</taxon>
    </lineage>
</organism>
<feature type="binding site" evidence="6">
    <location>
        <position position="105"/>
    </location>
    <ligand>
        <name>S-adenosyl-L-methionine</name>
        <dbReference type="ChEBI" id="CHEBI:59789"/>
    </ligand>
</feature>
<dbReference type="InterPro" id="IPR029063">
    <property type="entry name" value="SAM-dependent_MTases_sf"/>
</dbReference>
<dbReference type="OrthoDB" id="9808773at2"/>
<dbReference type="CDD" id="cd02440">
    <property type="entry name" value="AdoMet_MTases"/>
    <property type="match status" value="1"/>
</dbReference>
<evidence type="ECO:0000256" key="6">
    <source>
        <dbReference type="HAMAP-Rule" id="MF_00074"/>
    </source>
</evidence>
<dbReference type="NCBIfam" id="TIGR00138">
    <property type="entry name" value="rsmG_gidB"/>
    <property type="match status" value="1"/>
</dbReference>
<dbReference type="STRING" id="1082479.SAMN05216241_10774"/>
<dbReference type="GO" id="GO:0070043">
    <property type="term" value="F:rRNA (guanine-N7-)-methyltransferase activity"/>
    <property type="evidence" value="ECO:0007669"/>
    <property type="project" value="UniProtKB-UniRule"/>
</dbReference>
<evidence type="ECO:0000256" key="2">
    <source>
        <dbReference type="ARBA" id="ARBA00022552"/>
    </source>
</evidence>
<evidence type="ECO:0000313" key="7">
    <source>
        <dbReference type="EMBL" id="SDG24358.1"/>
    </source>
</evidence>
<evidence type="ECO:0000256" key="3">
    <source>
        <dbReference type="ARBA" id="ARBA00022603"/>
    </source>
</evidence>
<comment type="catalytic activity">
    <reaction evidence="6">
        <text>guanosine(527) in 16S rRNA + S-adenosyl-L-methionine = N(7)-methylguanosine(527) in 16S rRNA + S-adenosyl-L-homocysteine</text>
        <dbReference type="Rhea" id="RHEA:42732"/>
        <dbReference type="Rhea" id="RHEA-COMP:10209"/>
        <dbReference type="Rhea" id="RHEA-COMP:10210"/>
        <dbReference type="ChEBI" id="CHEBI:57856"/>
        <dbReference type="ChEBI" id="CHEBI:59789"/>
        <dbReference type="ChEBI" id="CHEBI:74269"/>
        <dbReference type="ChEBI" id="CHEBI:74480"/>
        <dbReference type="EC" id="2.1.1.170"/>
    </reaction>
</comment>
<dbReference type="Gene3D" id="3.40.50.150">
    <property type="entry name" value="Vaccinia Virus protein VP39"/>
    <property type="match status" value="1"/>
</dbReference>
<evidence type="ECO:0000256" key="4">
    <source>
        <dbReference type="ARBA" id="ARBA00022679"/>
    </source>
</evidence>
<keyword evidence="1 6" id="KW-0963">Cytoplasm</keyword>
<comment type="similarity">
    <text evidence="6">Belongs to the methyltransferase superfamily. RNA methyltransferase RsmG family.</text>
</comment>
<dbReference type="PANTHER" id="PTHR31760:SF0">
    <property type="entry name" value="S-ADENOSYL-L-METHIONINE-DEPENDENT METHYLTRANSFERASES SUPERFAMILY PROTEIN"/>
    <property type="match status" value="1"/>
</dbReference>
<dbReference type="HAMAP" id="MF_00074">
    <property type="entry name" value="16SrRNA_methyltr_G"/>
    <property type="match status" value="1"/>
</dbReference>
<feature type="binding site" evidence="6">
    <location>
        <position position="163"/>
    </location>
    <ligand>
        <name>S-adenosyl-L-methionine</name>
        <dbReference type="ChEBI" id="CHEBI:59789"/>
    </ligand>
</feature>
<dbReference type="EMBL" id="FNCE01000007">
    <property type="protein sequence ID" value="SDG24358.1"/>
    <property type="molecule type" value="Genomic_DNA"/>
</dbReference>
<dbReference type="Proteomes" id="UP000199415">
    <property type="component" value="Unassembled WGS sequence"/>
</dbReference>
<comment type="function">
    <text evidence="6">Specifically methylates the N7 position of guanine in position 527 of 16S rRNA.</text>
</comment>
<dbReference type="GO" id="GO:0005829">
    <property type="term" value="C:cytosol"/>
    <property type="evidence" value="ECO:0007669"/>
    <property type="project" value="TreeGrafter"/>
</dbReference>
<dbReference type="InterPro" id="IPR003682">
    <property type="entry name" value="rRNA_ssu_MeTfrase_G"/>
</dbReference>
<reference evidence="7 8" key="1">
    <citation type="submission" date="2016-10" db="EMBL/GenBank/DDBJ databases">
        <authorList>
            <person name="de Groot N.N."/>
        </authorList>
    </citation>
    <scope>NUCLEOTIDE SEQUENCE [LARGE SCALE GENOMIC DNA]</scope>
    <source>
        <strain evidence="7 8">DSM 25584</strain>
    </source>
</reference>
<gene>
    <name evidence="6" type="primary">rsmG</name>
    <name evidence="7" type="ORF">SAMN05216241_10774</name>
</gene>
<feature type="binding site" evidence="6">
    <location>
        <position position="100"/>
    </location>
    <ligand>
        <name>S-adenosyl-L-methionine</name>
        <dbReference type="ChEBI" id="CHEBI:59789"/>
    </ligand>
</feature>
<keyword evidence="8" id="KW-1185">Reference proteome</keyword>
<sequence>MAAHNHSRDGGIATAPAGVSRETGAFDAAAFQRATGVSHETLAALQTHLDLLTKWNRAINLVGKRTLADAWRRHVLDSAQLADLLPPAPEDRPRRIADLGSGAGFPGLVLAILGCGEVHLVESDQRKATFLREVIRRTGANAVVHARRIADAEVPPVDVVTARALAPLSELLTHAAPLLASGGVCLFPKGREAERELTEAASTWKIAAQHAASRSDPEASILRIQVGQP</sequence>
<comment type="subcellular location">
    <subcellularLocation>
        <location evidence="6">Cytoplasm</location>
    </subcellularLocation>
</comment>
<protein>
    <recommendedName>
        <fullName evidence="6">Ribosomal RNA small subunit methyltransferase G</fullName>
        <ecNumber evidence="6">2.1.1.170</ecNumber>
    </recommendedName>
    <alternativeName>
        <fullName evidence="6">16S rRNA 7-methylguanosine methyltransferase</fullName>
        <shortName evidence="6">16S rRNA m7G methyltransferase</shortName>
    </alternativeName>
</protein>
<evidence type="ECO:0000313" key="8">
    <source>
        <dbReference type="Proteomes" id="UP000199415"/>
    </source>
</evidence>
<evidence type="ECO:0000256" key="1">
    <source>
        <dbReference type="ARBA" id="ARBA00022490"/>
    </source>
</evidence>
<dbReference type="EC" id="2.1.1.170" evidence="6"/>
<keyword evidence="2 6" id="KW-0698">rRNA processing</keyword>
<evidence type="ECO:0000256" key="5">
    <source>
        <dbReference type="ARBA" id="ARBA00022691"/>
    </source>
</evidence>
<keyword evidence="5 6" id="KW-0949">S-adenosyl-L-methionine</keyword>
<keyword evidence="4 6" id="KW-0808">Transferase</keyword>